<sequence length="59" mass="6606">MHGNTASCKCHGIRGLPALILIHGNFQLDADIKKLLFFSDVSNKCTRNSVYNYTFLCSQ</sequence>
<accession>A0A0E9WNP6</accession>
<protein>
    <submittedName>
        <fullName evidence="1">Uncharacterized protein</fullName>
    </submittedName>
</protein>
<reference evidence="1" key="1">
    <citation type="submission" date="2014-11" db="EMBL/GenBank/DDBJ databases">
        <authorList>
            <person name="Amaro Gonzalez C."/>
        </authorList>
    </citation>
    <scope>NUCLEOTIDE SEQUENCE</scope>
</reference>
<proteinExistence type="predicted"/>
<reference evidence="1" key="2">
    <citation type="journal article" date="2015" name="Fish Shellfish Immunol.">
        <title>Early steps in the European eel (Anguilla anguilla)-Vibrio vulnificus interaction in the gills: Role of the RtxA13 toxin.</title>
        <authorList>
            <person name="Callol A."/>
            <person name="Pajuelo D."/>
            <person name="Ebbesson L."/>
            <person name="Teles M."/>
            <person name="MacKenzie S."/>
            <person name="Amaro C."/>
        </authorList>
    </citation>
    <scope>NUCLEOTIDE SEQUENCE</scope>
</reference>
<dbReference type="EMBL" id="GBXM01016676">
    <property type="protein sequence ID" value="JAH91901.1"/>
    <property type="molecule type" value="Transcribed_RNA"/>
</dbReference>
<organism evidence="1">
    <name type="scientific">Anguilla anguilla</name>
    <name type="common">European freshwater eel</name>
    <name type="synonym">Muraena anguilla</name>
    <dbReference type="NCBI Taxonomy" id="7936"/>
    <lineage>
        <taxon>Eukaryota</taxon>
        <taxon>Metazoa</taxon>
        <taxon>Chordata</taxon>
        <taxon>Craniata</taxon>
        <taxon>Vertebrata</taxon>
        <taxon>Euteleostomi</taxon>
        <taxon>Actinopterygii</taxon>
        <taxon>Neopterygii</taxon>
        <taxon>Teleostei</taxon>
        <taxon>Anguilliformes</taxon>
        <taxon>Anguillidae</taxon>
        <taxon>Anguilla</taxon>
    </lineage>
</organism>
<dbReference type="AlphaFoldDB" id="A0A0E9WNP6"/>
<name>A0A0E9WNP6_ANGAN</name>
<evidence type="ECO:0000313" key="1">
    <source>
        <dbReference type="EMBL" id="JAH91901.1"/>
    </source>
</evidence>